<comment type="similarity">
    <text evidence="1">Belongs to the 2-oxoacid dehydrogenase family.</text>
</comment>
<organism evidence="7 8">
    <name type="scientific">Hirsutella minnesotensis 3608</name>
    <dbReference type="NCBI Taxonomy" id="1043627"/>
    <lineage>
        <taxon>Eukaryota</taxon>
        <taxon>Fungi</taxon>
        <taxon>Dikarya</taxon>
        <taxon>Ascomycota</taxon>
        <taxon>Pezizomycotina</taxon>
        <taxon>Sordariomycetes</taxon>
        <taxon>Hypocreomycetidae</taxon>
        <taxon>Hypocreales</taxon>
        <taxon>Ophiocordycipitaceae</taxon>
        <taxon>Hirsutella</taxon>
    </lineage>
</organism>
<feature type="region of interest" description="Disordered" evidence="4">
    <location>
        <begin position="77"/>
        <end position="141"/>
    </location>
</feature>
<dbReference type="OrthoDB" id="202158at2759"/>
<sequence length="310" mass="32619">MPALSPTMTEGNIAAWKVRDGQAFSAGDVLLEIETDKATMDVEAQDDGVMFRVLAPDGSKAVQVGARIAVVADQGDDVNALEMPPDDTKPAAADGQSQPEARATKDARETGTEQPQAPRRAGDSSASSGQAAPARRQSDVRYPLMPAVEHLVKQNGLSEADVRGITPTGPNGRLLKGDVLAYLGTINADAPPEQRQGRARHGLDKVKAAAGGSRGVYLPQISAVPPPSMLAGTPAPARRSRKAADVFDEIVAPSRKAAPTARKQPTTVPGMSSGANVFSLVVPKGEERRAQVFLERCKLILEEEPGRLVL</sequence>
<evidence type="ECO:0000313" key="8">
    <source>
        <dbReference type="Proteomes" id="UP000054481"/>
    </source>
</evidence>
<evidence type="ECO:0000256" key="3">
    <source>
        <dbReference type="ARBA" id="ARBA00022946"/>
    </source>
</evidence>
<dbReference type="InterPro" id="IPR011053">
    <property type="entry name" value="Single_hybrid_motif"/>
</dbReference>
<dbReference type="SUPFAM" id="SSF51230">
    <property type="entry name" value="Single hybrid motif"/>
    <property type="match status" value="1"/>
</dbReference>
<gene>
    <name evidence="7" type="ORF">HIM_06567</name>
</gene>
<evidence type="ECO:0000256" key="1">
    <source>
        <dbReference type="ARBA" id="ARBA00007317"/>
    </source>
</evidence>
<dbReference type="Pfam" id="PF00364">
    <property type="entry name" value="Biotin_lipoyl"/>
    <property type="match status" value="1"/>
</dbReference>
<feature type="compositionally biased region" description="Low complexity" evidence="4">
    <location>
        <begin position="117"/>
        <end position="135"/>
    </location>
</feature>
<dbReference type="GO" id="GO:0045254">
    <property type="term" value="C:pyruvate dehydrogenase complex"/>
    <property type="evidence" value="ECO:0007669"/>
    <property type="project" value="InterPro"/>
</dbReference>
<dbReference type="CDD" id="cd06849">
    <property type="entry name" value="lipoyl_domain"/>
    <property type="match status" value="1"/>
</dbReference>
<keyword evidence="2" id="KW-0450">Lipoyl</keyword>
<feature type="domain" description="Peripheral subunit-binding (PSBD)" evidence="6">
    <location>
        <begin position="143"/>
        <end position="183"/>
    </location>
</feature>
<dbReference type="InterPro" id="IPR000089">
    <property type="entry name" value="Biotin_lipoyl"/>
</dbReference>
<protein>
    <submittedName>
        <fullName evidence="7">Uncharacterized protein</fullName>
    </submittedName>
</protein>
<evidence type="ECO:0000259" key="6">
    <source>
        <dbReference type="PROSITE" id="PS51826"/>
    </source>
</evidence>
<dbReference type="InterPro" id="IPR045257">
    <property type="entry name" value="E2/Pdx1"/>
</dbReference>
<dbReference type="GO" id="GO:0004742">
    <property type="term" value="F:dihydrolipoyllysine-residue acetyltransferase activity"/>
    <property type="evidence" value="ECO:0007669"/>
    <property type="project" value="TreeGrafter"/>
</dbReference>
<proteinExistence type="inferred from homology"/>
<dbReference type="PROSITE" id="PS00189">
    <property type="entry name" value="LIPOYL"/>
    <property type="match status" value="1"/>
</dbReference>
<dbReference type="PROSITE" id="PS50968">
    <property type="entry name" value="BIOTINYL_LIPOYL"/>
    <property type="match status" value="1"/>
</dbReference>
<keyword evidence="3" id="KW-0809">Transit peptide</keyword>
<dbReference type="AlphaFoldDB" id="A0A0F7ZU24"/>
<keyword evidence="8" id="KW-1185">Reference proteome</keyword>
<reference evidence="7 8" key="1">
    <citation type="journal article" date="2014" name="Genome Biol. Evol.">
        <title>Comparative genomics and transcriptomics analyses reveal divergent lifestyle features of nematode endoparasitic fungus Hirsutella minnesotensis.</title>
        <authorList>
            <person name="Lai Y."/>
            <person name="Liu K."/>
            <person name="Zhang X."/>
            <person name="Zhang X."/>
            <person name="Li K."/>
            <person name="Wang N."/>
            <person name="Shu C."/>
            <person name="Wu Y."/>
            <person name="Wang C."/>
            <person name="Bushley K.E."/>
            <person name="Xiang M."/>
            <person name="Liu X."/>
        </authorList>
    </citation>
    <scope>NUCLEOTIDE SEQUENCE [LARGE SCALE GENOMIC DNA]</scope>
    <source>
        <strain evidence="7 8">3608</strain>
    </source>
</reference>
<dbReference type="FunFam" id="2.40.50.100:FF:000010">
    <property type="entry name" value="Acetyltransferase component of pyruvate dehydrogenase complex"/>
    <property type="match status" value="1"/>
</dbReference>
<dbReference type="InterPro" id="IPR004167">
    <property type="entry name" value="PSBD"/>
</dbReference>
<dbReference type="PANTHER" id="PTHR23151">
    <property type="entry name" value="DIHYDROLIPOAMIDE ACETYL/SUCCINYL-TRANSFERASE-RELATED"/>
    <property type="match status" value="1"/>
</dbReference>
<dbReference type="GO" id="GO:0006086">
    <property type="term" value="P:pyruvate decarboxylation to acetyl-CoA"/>
    <property type="evidence" value="ECO:0007669"/>
    <property type="project" value="InterPro"/>
</dbReference>
<evidence type="ECO:0000259" key="5">
    <source>
        <dbReference type="PROSITE" id="PS50968"/>
    </source>
</evidence>
<dbReference type="Gene3D" id="2.40.50.100">
    <property type="match status" value="1"/>
</dbReference>
<name>A0A0F7ZU24_9HYPO</name>
<accession>A0A0F7ZU24</accession>
<feature type="domain" description="Lipoyl-binding" evidence="5">
    <location>
        <begin position="1"/>
        <end position="72"/>
    </location>
</feature>
<feature type="compositionally biased region" description="Basic and acidic residues" evidence="4">
    <location>
        <begin position="102"/>
        <end position="111"/>
    </location>
</feature>
<dbReference type="Gene3D" id="4.10.320.10">
    <property type="entry name" value="E3-binding domain"/>
    <property type="match status" value="1"/>
</dbReference>
<dbReference type="PROSITE" id="PS51826">
    <property type="entry name" value="PSBD"/>
    <property type="match status" value="1"/>
</dbReference>
<dbReference type="PANTHER" id="PTHR23151:SF82">
    <property type="entry name" value="PYRUVATE DEHYDROGENASE COMPLEX PROTEIN X COMPONENT, MITOCHONDRIAL"/>
    <property type="match status" value="1"/>
</dbReference>
<dbReference type="InterPro" id="IPR036625">
    <property type="entry name" value="E3-bd_dom_sf"/>
</dbReference>
<dbReference type="InterPro" id="IPR003016">
    <property type="entry name" value="2-oxoA_DH_lipoyl-BS"/>
</dbReference>
<evidence type="ECO:0000256" key="4">
    <source>
        <dbReference type="SAM" id="MobiDB-lite"/>
    </source>
</evidence>
<dbReference type="SUPFAM" id="SSF47005">
    <property type="entry name" value="Peripheral subunit-binding domain of 2-oxo acid dehydrogenase complex"/>
    <property type="match status" value="1"/>
</dbReference>
<dbReference type="Proteomes" id="UP000054481">
    <property type="component" value="Unassembled WGS sequence"/>
</dbReference>
<dbReference type="Pfam" id="PF02817">
    <property type="entry name" value="E3_binding"/>
    <property type="match status" value="1"/>
</dbReference>
<evidence type="ECO:0000256" key="2">
    <source>
        <dbReference type="ARBA" id="ARBA00022823"/>
    </source>
</evidence>
<dbReference type="EMBL" id="KQ030529">
    <property type="protein sequence ID" value="KJZ74118.1"/>
    <property type="molecule type" value="Genomic_DNA"/>
</dbReference>
<evidence type="ECO:0000313" key="7">
    <source>
        <dbReference type="EMBL" id="KJZ74118.1"/>
    </source>
</evidence>